<evidence type="ECO:0000256" key="1">
    <source>
        <dbReference type="ARBA" id="ARBA00006611"/>
    </source>
</evidence>
<dbReference type="InterPro" id="IPR027417">
    <property type="entry name" value="P-loop_NTPase"/>
</dbReference>
<dbReference type="GO" id="GO:0005524">
    <property type="term" value="F:ATP binding"/>
    <property type="evidence" value="ECO:0007669"/>
    <property type="project" value="UniProtKB-KW"/>
</dbReference>
<dbReference type="Pfam" id="PF00437">
    <property type="entry name" value="T2SSE"/>
    <property type="match status" value="1"/>
</dbReference>
<dbReference type="GO" id="GO:0016887">
    <property type="term" value="F:ATP hydrolysis activity"/>
    <property type="evidence" value="ECO:0007669"/>
    <property type="project" value="TreeGrafter"/>
</dbReference>
<sequence>MSRTHFQLPDLLQDETLEIGQTGLICSADGWGEQTVSGLLLDFDQAARVIKIRPTAQQRSLSLKFNQVKRLKIDARPVSEADHGRTDAHSLELHPATHSFLVSLRDGALYSGICLGYKKTDQGLWIFPKSALDGEPQRVFIPKSGILRFELRAGQQSQIADTDFAQTVLHEWPHTQPLAPVASEAPSVVETLVDLQRALQRQARLQPVPIGEALVGLGKITPEQLAQVLEWQQADQSRQPLGQLLLDKGLVSAADLQTAFARKMGYPFVNLYKFPIDASALRRIPLALAQRLQVLPLVEQGGALVVAMLDPLQFRVIDDLEFTTQRKILPVVSVSTEIGESIQKAYREVGLSELSSATAPASAVAATARPAQGPQDAVQLAVELVGGAKDDFEEKPIEQSDNTLVRLINSMIAEAHQQGASDIHIEPYPGRQKLQIRFRVDGQMRNYLELPANYRNALVARIKIMCDLDISERRKPQDGKINFAKFGGILIELRVATVPTAGGLEDVVLRLLSSTKPLALEQLHLNARNLQRFEALVERPYGLFLCVGPTGSGKTTTLHSALQRINTPNRKIWTAEDPVEITQRGLRQIQVNAKIGWTFAAALRTLLRADPDVIMVGEIRDHETAEIAIEASLTGHLVFSTLHTNSAAETVVRLIDLGVDPFSFADSLQGVLAQRLVRRLCKHCEVERPLESAQIDELLRDYQALLPATHPLRQGHALLDEWMQAYAKDGRLLVRTAPGCEQCGHSGYAGRLALHELLCGSPDMRRLIQTRARPTEIQHLALDEGMRTLRQDGIEKLLQGLTSLAEVRSNTVG</sequence>
<dbReference type="RefSeq" id="WP_082027281.1">
    <property type="nucleotide sequence ID" value="NZ_AP014569.1"/>
</dbReference>
<dbReference type="InterPro" id="IPR037257">
    <property type="entry name" value="T2SS_E_N_sf"/>
</dbReference>
<dbReference type="PANTHER" id="PTHR30258">
    <property type="entry name" value="TYPE II SECRETION SYSTEM PROTEIN GSPE-RELATED"/>
    <property type="match status" value="1"/>
</dbReference>
<evidence type="ECO:0000313" key="5">
    <source>
        <dbReference type="EMBL" id="BAO83608.1"/>
    </source>
</evidence>
<keyword evidence="2" id="KW-0547">Nucleotide-binding</keyword>
<dbReference type="KEGG" id="cbab:SMCB_1380"/>
<dbReference type="HOGENOM" id="CLU_013446_10_1_4"/>
<dbReference type="SUPFAM" id="SSF52540">
    <property type="entry name" value="P-loop containing nucleoside triphosphate hydrolases"/>
    <property type="match status" value="1"/>
</dbReference>
<dbReference type="InterPro" id="IPR007831">
    <property type="entry name" value="T2SS_GspE_N"/>
</dbReference>
<proteinExistence type="inferred from homology"/>
<reference evidence="5 6" key="1">
    <citation type="journal article" date="2014" name="Nat. Commun.">
        <title>Physiological and genomic features of highly alkaliphilic hydrogen-utilizing Betaproteobacteria from a continental serpentinizing site.</title>
        <authorList>
            <person name="Suzuki S."/>
            <person name="Kuenen J.G."/>
            <person name="Schipper K."/>
            <person name="van der Velde S."/>
            <person name="Ishii S."/>
            <person name="Wu A."/>
            <person name="Sorokin D.Y."/>
            <person name="Tenney A."/>
            <person name="Meng X.Y."/>
            <person name="Morrill P.L."/>
            <person name="Kamagata Y."/>
            <person name="Muyzer G."/>
            <person name="Nealson K.H."/>
        </authorList>
    </citation>
    <scope>NUCLEOTIDE SEQUENCE [LARGE SCALE GENOMIC DNA]</scope>
    <source>
        <strain evidence="5 6">B1</strain>
    </source>
</reference>
<organism evidence="5 6">
    <name type="scientific">Serpentinimonas maccroryi</name>
    <dbReference type="NCBI Taxonomy" id="1458426"/>
    <lineage>
        <taxon>Bacteria</taxon>
        <taxon>Pseudomonadati</taxon>
        <taxon>Pseudomonadota</taxon>
        <taxon>Betaproteobacteria</taxon>
        <taxon>Burkholderiales</taxon>
        <taxon>Comamonadaceae</taxon>
        <taxon>Serpentinimonas</taxon>
    </lineage>
</organism>
<evidence type="ECO:0000256" key="3">
    <source>
        <dbReference type="ARBA" id="ARBA00022840"/>
    </source>
</evidence>
<evidence type="ECO:0000259" key="4">
    <source>
        <dbReference type="PROSITE" id="PS00662"/>
    </source>
</evidence>
<name>A0A060NVL7_9BURK</name>
<accession>A0A060NVL7</accession>
<dbReference type="Proteomes" id="UP000066014">
    <property type="component" value="Chromosome"/>
</dbReference>
<evidence type="ECO:0000256" key="2">
    <source>
        <dbReference type="ARBA" id="ARBA00022741"/>
    </source>
</evidence>
<keyword evidence="3" id="KW-0067">ATP-binding</keyword>
<comment type="similarity">
    <text evidence="1">Belongs to the GSP E family.</text>
</comment>
<dbReference type="EMBL" id="AP014569">
    <property type="protein sequence ID" value="BAO83608.1"/>
    <property type="molecule type" value="Genomic_DNA"/>
</dbReference>
<keyword evidence="6" id="KW-1185">Reference proteome</keyword>
<dbReference type="InterPro" id="IPR001482">
    <property type="entry name" value="T2SS/T4SS_dom"/>
</dbReference>
<evidence type="ECO:0000313" key="6">
    <source>
        <dbReference type="Proteomes" id="UP000066014"/>
    </source>
</evidence>
<dbReference type="Pfam" id="PF05157">
    <property type="entry name" value="MshEN"/>
    <property type="match status" value="1"/>
</dbReference>
<gene>
    <name evidence="5" type="ORF">SMCB_1380</name>
</gene>
<dbReference type="STRING" id="1458426.SMCB_1380"/>
<dbReference type="PROSITE" id="PS00662">
    <property type="entry name" value="T2SP_E"/>
    <property type="match status" value="1"/>
</dbReference>
<dbReference type="AlphaFoldDB" id="A0A060NVL7"/>
<dbReference type="Gene3D" id="3.30.450.90">
    <property type="match status" value="1"/>
</dbReference>
<dbReference type="CDD" id="cd01129">
    <property type="entry name" value="PulE-GspE-like"/>
    <property type="match status" value="1"/>
</dbReference>
<dbReference type="PANTHER" id="PTHR30258:SF1">
    <property type="entry name" value="PROTEIN TRANSPORT PROTEIN HOFB HOMOLOG"/>
    <property type="match status" value="1"/>
</dbReference>
<dbReference type="SUPFAM" id="SSF160246">
    <property type="entry name" value="EspE N-terminal domain-like"/>
    <property type="match status" value="1"/>
</dbReference>
<feature type="domain" description="Bacterial type II secretion system protein E" evidence="4">
    <location>
        <begin position="607"/>
        <end position="621"/>
    </location>
</feature>
<dbReference type="GO" id="GO:0005886">
    <property type="term" value="C:plasma membrane"/>
    <property type="evidence" value="ECO:0007669"/>
    <property type="project" value="TreeGrafter"/>
</dbReference>
<dbReference type="Gene3D" id="3.40.50.300">
    <property type="entry name" value="P-loop containing nucleotide triphosphate hydrolases"/>
    <property type="match status" value="1"/>
</dbReference>
<dbReference type="Gene3D" id="3.30.300.160">
    <property type="entry name" value="Type II secretion system, protein E, N-terminal domain"/>
    <property type="match status" value="1"/>
</dbReference>
<protein>
    <submittedName>
        <fullName evidence="5">Type II secretory pathway, ATPase PulE/Tfp pilus assembly pathway, ATPase PilB</fullName>
    </submittedName>
</protein>
<dbReference type="OrthoDB" id="5790493at2"/>